<keyword evidence="2" id="KW-0560">Oxidoreductase</keyword>
<dbReference type="InterPro" id="IPR016162">
    <property type="entry name" value="Ald_DH_N"/>
</dbReference>
<dbReference type="Gene3D" id="3.40.309.10">
    <property type="entry name" value="Aldehyde Dehydrogenase, Chain A, domain 2"/>
    <property type="match status" value="1"/>
</dbReference>
<dbReference type="EC" id="1.2.1.76" evidence="2"/>
<dbReference type="AlphaFoldDB" id="A0A644ZXC8"/>
<dbReference type="EMBL" id="VSSQ01010535">
    <property type="protein sequence ID" value="MPM44591.1"/>
    <property type="molecule type" value="Genomic_DNA"/>
</dbReference>
<comment type="caution">
    <text evidence="2">The sequence shown here is derived from an EMBL/GenBank/DDBJ whole genome shotgun (WGS) entry which is preliminary data.</text>
</comment>
<dbReference type="PANTHER" id="PTHR11699">
    <property type="entry name" value="ALDEHYDE DEHYDROGENASE-RELATED"/>
    <property type="match status" value="1"/>
</dbReference>
<evidence type="ECO:0000313" key="2">
    <source>
        <dbReference type="EMBL" id="MPM44591.1"/>
    </source>
</evidence>
<accession>A0A644ZXC8</accession>
<dbReference type="InterPro" id="IPR016161">
    <property type="entry name" value="Ald_DH/histidinol_DH"/>
</dbReference>
<dbReference type="Gene3D" id="3.40.605.10">
    <property type="entry name" value="Aldehyde Dehydrogenase, Chain A, domain 1"/>
    <property type="match status" value="1"/>
</dbReference>
<dbReference type="SUPFAM" id="SSF53720">
    <property type="entry name" value="ALDH-like"/>
    <property type="match status" value="1"/>
</dbReference>
<protein>
    <submittedName>
        <fullName evidence="2">Succinate-semialdehyde dehydrogenase (Acetylating)</fullName>
        <ecNumber evidence="2">1.2.1.76</ecNumber>
    </submittedName>
</protein>
<gene>
    <name evidence="2" type="primary">sucD_20</name>
    <name evidence="2" type="ORF">SDC9_91270</name>
</gene>
<feature type="domain" description="Aldehyde dehydrogenase" evidence="1">
    <location>
        <begin position="3"/>
        <end position="264"/>
    </location>
</feature>
<sequence length="456" mass="49130">MDTKEYVGELVRRARTAQQEFETYSQERVDACVRAIGKAIYDNADPLAKMAAEETGMGLYEDKIVKNSGKAKAVWNALKHEKSRGIIGYNESKRLIEIAKPIGVVGAVTPTTNPNTTPMHNSMIALKGGNAIIICPHPRAKKSGKITVDLMRQALQEVGAPMDLIQVVEEPTMEASGLVMSMTDACISTGGPGMVKVAYSSGKPAFGVGAGNVQCIVDRDVDLNEVVPKVVRGRTYDNGVLCTCEQCVICPKENADEMAALLQKHGALYLSDHDELEAFRKAAFPGGDLNKDFVGQSAYKIGKMAGLPVTENTKLIVVKAEGCGTAELFTKEKLCPILALCVYDTWEEAVEIAKANLEVMGKGHSCSLHSNNQNHIEYAAENISVSRFVVNQIGSSSLGGAYNNGLNPTSTLGCGTWGNNSISENLWYKHLINVSRVAFVIPGAATPSDKEIWTEN</sequence>
<dbReference type="GO" id="GO:0016620">
    <property type="term" value="F:oxidoreductase activity, acting on the aldehyde or oxo group of donors, NAD or NADP as acceptor"/>
    <property type="evidence" value="ECO:0007669"/>
    <property type="project" value="InterPro"/>
</dbReference>
<dbReference type="InterPro" id="IPR016163">
    <property type="entry name" value="Ald_DH_C"/>
</dbReference>
<evidence type="ECO:0000259" key="1">
    <source>
        <dbReference type="Pfam" id="PF00171"/>
    </source>
</evidence>
<organism evidence="2">
    <name type="scientific">bioreactor metagenome</name>
    <dbReference type="NCBI Taxonomy" id="1076179"/>
    <lineage>
        <taxon>unclassified sequences</taxon>
        <taxon>metagenomes</taxon>
        <taxon>ecological metagenomes</taxon>
    </lineage>
</organism>
<proteinExistence type="predicted"/>
<reference evidence="2" key="1">
    <citation type="submission" date="2019-08" db="EMBL/GenBank/DDBJ databases">
        <authorList>
            <person name="Kucharzyk K."/>
            <person name="Murdoch R.W."/>
            <person name="Higgins S."/>
            <person name="Loffler F."/>
        </authorList>
    </citation>
    <scope>NUCLEOTIDE SEQUENCE</scope>
</reference>
<dbReference type="Pfam" id="PF00171">
    <property type="entry name" value="Aldedh"/>
    <property type="match status" value="1"/>
</dbReference>
<name>A0A644ZXC8_9ZZZZ</name>
<dbReference type="CDD" id="cd07122">
    <property type="entry name" value="ALDH_F20_ACDH"/>
    <property type="match status" value="1"/>
</dbReference>
<dbReference type="InterPro" id="IPR015590">
    <property type="entry name" value="Aldehyde_DH_dom"/>
</dbReference>